<evidence type="ECO:0000313" key="3">
    <source>
        <dbReference type="Proteomes" id="UP000244013"/>
    </source>
</evidence>
<dbReference type="Proteomes" id="UP000244013">
    <property type="component" value="Unassembled WGS sequence"/>
</dbReference>
<gene>
    <name evidence="2" type="ORF">C8J25_101612</name>
</gene>
<evidence type="ECO:0000256" key="1">
    <source>
        <dbReference type="SAM" id="MobiDB-lite"/>
    </source>
</evidence>
<dbReference type="AlphaFoldDB" id="A0A2T5UC80"/>
<accession>A0A2T5UC80</accession>
<protein>
    <submittedName>
        <fullName evidence="2">Regulatory protein</fullName>
    </submittedName>
</protein>
<feature type="compositionally biased region" description="Basic and acidic residues" evidence="1">
    <location>
        <begin position="54"/>
        <end position="64"/>
    </location>
</feature>
<feature type="region of interest" description="Disordered" evidence="1">
    <location>
        <begin position="1"/>
        <end position="70"/>
    </location>
</feature>
<proteinExistence type="predicted"/>
<name>A0A2T5UC80_9SPHN</name>
<feature type="compositionally biased region" description="Gly residues" evidence="1">
    <location>
        <begin position="44"/>
        <end position="53"/>
    </location>
</feature>
<comment type="caution">
    <text evidence="2">The sequence shown here is derived from an EMBL/GenBank/DDBJ whole genome shotgun (WGS) entry which is preliminary data.</text>
</comment>
<reference evidence="2 3" key="1">
    <citation type="submission" date="2018-04" db="EMBL/GenBank/DDBJ databases">
        <title>Genomic Encyclopedia of Type Strains, Phase III (KMG-III): the genomes of soil and plant-associated and newly described type strains.</title>
        <authorList>
            <person name="Whitman W."/>
        </authorList>
    </citation>
    <scope>NUCLEOTIDE SEQUENCE [LARGE SCALE GENOMIC DNA]</scope>
    <source>
        <strain evidence="2 3">MA-olki</strain>
    </source>
</reference>
<evidence type="ECO:0000313" key="2">
    <source>
        <dbReference type="EMBL" id="PTW49107.1"/>
    </source>
</evidence>
<dbReference type="EMBL" id="QAYE01000001">
    <property type="protein sequence ID" value="PTW49107.1"/>
    <property type="molecule type" value="Genomic_DNA"/>
</dbReference>
<sequence length="237" mass="25569">MWHNDGVTDDSHSESNAFPPSLDAGDQENGAFDDSGGTKRRGGKGWGKGGGKGGGKERSRERPAPKPLDAAALEQMALRYVERFATTRGRLTDYLMRKIRERGWDGGTNAALAEPGELAQRMADLGYVDDRAFAEQRAAAMQRRGLGARRVAGAFREAGIDEGDAESVAPAIADRAVESALAFARRKRIGPYGTGDGDRKLHEKQLAAMLRAGHRFDLARKIVAAPPSDSPESMDFD</sequence>
<organism evidence="2 3">
    <name type="scientific">Sphingomonas faeni</name>
    <dbReference type="NCBI Taxonomy" id="185950"/>
    <lineage>
        <taxon>Bacteria</taxon>
        <taxon>Pseudomonadati</taxon>
        <taxon>Pseudomonadota</taxon>
        <taxon>Alphaproteobacteria</taxon>
        <taxon>Sphingomonadales</taxon>
        <taxon>Sphingomonadaceae</taxon>
        <taxon>Sphingomonas</taxon>
    </lineage>
</organism>